<accession>A0ACB9SBP9</accession>
<organism evidence="1 2">
    <name type="scientific">Melastoma candidum</name>
    <dbReference type="NCBI Taxonomy" id="119954"/>
    <lineage>
        <taxon>Eukaryota</taxon>
        <taxon>Viridiplantae</taxon>
        <taxon>Streptophyta</taxon>
        <taxon>Embryophyta</taxon>
        <taxon>Tracheophyta</taxon>
        <taxon>Spermatophyta</taxon>
        <taxon>Magnoliopsida</taxon>
        <taxon>eudicotyledons</taxon>
        <taxon>Gunneridae</taxon>
        <taxon>Pentapetalae</taxon>
        <taxon>rosids</taxon>
        <taxon>malvids</taxon>
        <taxon>Myrtales</taxon>
        <taxon>Melastomataceae</taxon>
        <taxon>Melastomatoideae</taxon>
        <taxon>Melastomateae</taxon>
        <taxon>Melastoma</taxon>
    </lineage>
</organism>
<evidence type="ECO:0000313" key="2">
    <source>
        <dbReference type="Proteomes" id="UP001057402"/>
    </source>
</evidence>
<keyword evidence="2" id="KW-1185">Reference proteome</keyword>
<sequence>MTFKIKLAPREFRRTCKGQMLRDRGQIMPPCFNLHILRTEREEEGQSPLDPEGLSSPAYGLISCGGSTKDEGDRKPLDMIHETLSLLSQELCERNQNKGDDCNISYVSILSDGGMGDIRVDENPRFLGKPQAKVRMVFRDEKRVVDAELPELKFLKMVIKETLRLHPVVPLLLPRGGDLRVKMAGWEVERAKGVMAVMRASRPSFRNNHDRLAFAIHSSFLADGYSLYSTGIPAFTSAASDPAQTTSDATVHEEEVGIDGWNAVDDEYAFIYVTPDGKDKVLLKCLVIGDKLAVDALKYGANQPVHLEVDVNDFTGDSAATNYVAQFKNFEKLVKVLDTEILSKLSGASLSGSSRNDATRSGTDGQATRNSSEPSVLGEPWGPQIHPSGVVLPPVYPVGGSDLFPGPGAGMFPSRGGFVGGGSMLLGPNDPSWFGGLREPGFPGGQPGVPPGARFDPFGPPDVPGFEPGRFARNPRRPGGDVHPDLEHFRRDSDFI</sequence>
<proteinExistence type="predicted"/>
<name>A0ACB9SBP9_9MYRT</name>
<comment type="caution">
    <text evidence="1">The sequence shown here is derived from an EMBL/GenBank/DDBJ whole genome shotgun (WGS) entry which is preliminary data.</text>
</comment>
<dbReference type="Proteomes" id="UP001057402">
    <property type="component" value="Chromosome 1"/>
</dbReference>
<evidence type="ECO:0000313" key="1">
    <source>
        <dbReference type="EMBL" id="KAI4388088.1"/>
    </source>
</evidence>
<dbReference type="EMBL" id="CM042880">
    <property type="protein sequence ID" value="KAI4388088.1"/>
    <property type="molecule type" value="Genomic_DNA"/>
</dbReference>
<gene>
    <name evidence="1" type="ORF">MLD38_000452</name>
</gene>
<reference evidence="2" key="1">
    <citation type="journal article" date="2023" name="Front. Plant Sci.">
        <title>Chromosomal-level genome assembly of Melastoma candidum provides insights into trichome evolution.</title>
        <authorList>
            <person name="Zhong Y."/>
            <person name="Wu W."/>
            <person name="Sun C."/>
            <person name="Zou P."/>
            <person name="Liu Y."/>
            <person name="Dai S."/>
            <person name="Zhou R."/>
        </authorList>
    </citation>
    <scope>NUCLEOTIDE SEQUENCE [LARGE SCALE GENOMIC DNA]</scope>
</reference>
<protein>
    <submittedName>
        <fullName evidence="1">Uncharacterized protein</fullName>
    </submittedName>
</protein>